<dbReference type="EMBL" id="CP010802">
    <property type="protein sequence ID" value="ALC16285.1"/>
    <property type="molecule type" value="Genomic_DNA"/>
</dbReference>
<dbReference type="InterPro" id="IPR037012">
    <property type="entry name" value="NanQ/TabA/YiaL_sf"/>
</dbReference>
<evidence type="ECO:0008006" key="3">
    <source>
        <dbReference type="Google" id="ProtNLM"/>
    </source>
</evidence>
<dbReference type="AlphaFoldDB" id="A0A0M4D5Z9"/>
<dbReference type="Pfam" id="PF04074">
    <property type="entry name" value="DUF386"/>
    <property type="match status" value="1"/>
</dbReference>
<gene>
    <name evidence="1" type="ORF">DSOUD_1506</name>
</gene>
<dbReference type="GO" id="GO:0005829">
    <property type="term" value="C:cytosol"/>
    <property type="evidence" value="ECO:0007669"/>
    <property type="project" value="TreeGrafter"/>
</dbReference>
<dbReference type="OrthoDB" id="6196468at2"/>
<accession>A0A0M4D5Z9</accession>
<evidence type="ECO:0000313" key="2">
    <source>
        <dbReference type="Proteomes" id="UP000057158"/>
    </source>
</evidence>
<sequence length="156" mass="17358">MIIDTLENGEYYGLGTAWTAAMDFLRTLPVDCAEGEYPIAGEGIFARVMSYRTKEPQEGLLEAHRNYLDIQSVLVGSEMFECFPTNTLDVDVPYDPSKDATFYRRPTIGPVRVDVVAGRFLALFPQDAHMAGLVNGTPPQTVKKVVVKVRLDLLRS</sequence>
<dbReference type="RefSeq" id="WP_053550408.1">
    <property type="nucleotide sequence ID" value="NZ_CP010802.1"/>
</dbReference>
<dbReference type="PATRIC" id="fig|1603606.3.peg.1638"/>
<protein>
    <recommendedName>
        <fullName evidence="3">YhcH/YjgK/YiaL family protein</fullName>
    </recommendedName>
</protein>
<organism evidence="1 2">
    <name type="scientific">Desulfuromonas soudanensis</name>
    <dbReference type="NCBI Taxonomy" id="1603606"/>
    <lineage>
        <taxon>Bacteria</taxon>
        <taxon>Pseudomonadati</taxon>
        <taxon>Thermodesulfobacteriota</taxon>
        <taxon>Desulfuromonadia</taxon>
        <taxon>Desulfuromonadales</taxon>
        <taxon>Desulfuromonadaceae</taxon>
        <taxon>Desulfuromonas</taxon>
    </lineage>
</organism>
<proteinExistence type="predicted"/>
<dbReference type="Proteomes" id="UP000057158">
    <property type="component" value="Chromosome"/>
</dbReference>
<dbReference type="NCBIfam" id="TIGR00022">
    <property type="entry name" value="YhcH/YjgK/YiaL family protein"/>
    <property type="match status" value="1"/>
</dbReference>
<reference evidence="1 2" key="1">
    <citation type="submission" date="2015-07" db="EMBL/GenBank/DDBJ databases">
        <title>Isolation and Genomic Characterization of a Novel Halophilic Metal-Reducing Deltaproteobacterium from the Deep Subsurface.</title>
        <authorList>
            <person name="Badalamenti J.P."/>
            <person name="Summers Z.M."/>
            <person name="Gralnick J.A."/>
            <person name="Bond D.R."/>
        </authorList>
    </citation>
    <scope>NUCLEOTIDE SEQUENCE [LARGE SCALE GENOMIC DNA]</scope>
    <source>
        <strain evidence="1 2">WTL</strain>
    </source>
</reference>
<dbReference type="PANTHER" id="PTHR34986:SF1">
    <property type="entry name" value="PROTEIN YIAL"/>
    <property type="match status" value="1"/>
</dbReference>
<dbReference type="SUPFAM" id="SSF51197">
    <property type="entry name" value="Clavaminate synthase-like"/>
    <property type="match status" value="1"/>
</dbReference>
<dbReference type="KEGG" id="des:DSOUD_1506"/>
<name>A0A0M4D5Z9_9BACT</name>
<keyword evidence="2" id="KW-1185">Reference proteome</keyword>
<evidence type="ECO:0000313" key="1">
    <source>
        <dbReference type="EMBL" id="ALC16285.1"/>
    </source>
</evidence>
<dbReference type="InterPro" id="IPR004375">
    <property type="entry name" value="NanQ/TabA/YiaL"/>
</dbReference>
<dbReference type="Gene3D" id="2.60.120.370">
    <property type="entry name" value="YhcH/YjgK/YiaL"/>
    <property type="match status" value="1"/>
</dbReference>
<dbReference type="PANTHER" id="PTHR34986">
    <property type="entry name" value="EVOLVED BETA-GALACTOSIDASE SUBUNIT BETA"/>
    <property type="match status" value="1"/>
</dbReference>